<sequence length="39" mass="4197">MSFDGVVAAKAGPKVKTAEAPAASVSIWRRVYSSVWLME</sequence>
<dbReference type="HOGENOM" id="CLU_3315588_0_0_6"/>
<organism evidence="1 2">
    <name type="scientific">Pseudomonas mandelii JR-1</name>
    <dbReference type="NCBI Taxonomy" id="1147786"/>
    <lineage>
        <taxon>Bacteria</taxon>
        <taxon>Pseudomonadati</taxon>
        <taxon>Pseudomonadota</taxon>
        <taxon>Gammaproteobacteria</taxon>
        <taxon>Pseudomonadales</taxon>
        <taxon>Pseudomonadaceae</taxon>
        <taxon>Pseudomonas</taxon>
    </lineage>
</organism>
<name>A0A024EJD7_9PSED</name>
<dbReference type="AlphaFoldDB" id="A0A024EJD7"/>
<proteinExistence type="predicted"/>
<dbReference type="EMBL" id="CP005960">
    <property type="protein sequence ID" value="AHZ73074.1"/>
    <property type="molecule type" value="Genomic_DNA"/>
</dbReference>
<gene>
    <name evidence="1" type="ORF">OU5_5995</name>
</gene>
<dbReference type="Proteomes" id="UP000026913">
    <property type="component" value="Chromosome"/>
</dbReference>
<dbReference type="KEGG" id="pman:OU5_5995"/>
<accession>A0A024EJD7</accession>
<evidence type="ECO:0000313" key="2">
    <source>
        <dbReference type="Proteomes" id="UP000026913"/>
    </source>
</evidence>
<evidence type="ECO:0000313" key="1">
    <source>
        <dbReference type="EMBL" id="AHZ73074.1"/>
    </source>
</evidence>
<protein>
    <submittedName>
        <fullName evidence="1">Uncharacterized protein</fullName>
    </submittedName>
</protein>
<reference evidence="1 2" key="1">
    <citation type="journal article" date="2012" name="J. Bacteriol.">
        <title>Genome sequence of cold-adapted Pseudomonas mandelii strain JR-1.</title>
        <authorList>
            <person name="Jang S.H."/>
            <person name="Kim J."/>
            <person name="Kim J."/>
            <person name="Hong S."/>
            <person name="Lee C."/>
        </authorList>
    </citation>
    <scope>NUCLEOTIDE SEQUENCE [LARGE SCALE GENOMIC DNA]</scope>
    <source>
        <strain evidence="1 2">JR-1</strain>
    </source>
</reference>